<evidence type="ECO:0000256" key="2">
    <source>
        <dbReference type="ARBA" id="ARBA00023125"/>
    </source>
</evidence>
<dbReference type="AlphaFoldDB" id="A0A3D2X5W8"/>
<evidence type="ECO:0000256" key="3">
    <source>
        <dbReference type="ARBA" id="ARBA00023163"/>
    </source>
</evidence>
<dbReference type="PROSITE" id="PS00894">
    <property type="entry name" value="HTH_DEOR_1"/>
    <property type="match status" value="1"/>
</dbReference>
<dbReference type="GO" id="GO:0003700">
    <property type="term" value="F:DNA-binding transcription factor activity"/>
    <property type="evidence" value="ECO:0007669"/>
    <property type="project" value="InterPro"/>
</dbReference>
<dbReference type="OMA" id="CAYILET"/>
<dbReference type="InterPro" id="IPR018356">
    <property type="entry name" value="Tscrpt_reg_HTH_DeoR_CS"/>
</dbReference>
<evidence type="ECO:0000256" key="1">
    <source>
        <dbReference type="ARBA" id="ARBA00023015"/>
    </source>
</evidence>
<evidence type="ECO:0000313" key="4">
    <source>
        <dbReference type="EMBL" id="HCL01955.1"/>
    </source>
</evidence>
<sequence length="96" mass="10842">MKGSNLFKHKQIEERAAEIAAFIIENNATVRQTAKQFGISKSTVHKDVTERLLQVNPSLAERARVVLDLNKSERHIRGGLATKEKYLHKGKTVQGY</sequence>
<gene>
    <name evidence="4" type="primary">spoIIID</name>
    <name evidence="4" type="ORF">DHW61_05980</name>
</gene>
<proteinExistence type="predicted"/>
<comment type="caution">
    <text evidence="4">The sequence shown here is derived from an EMBL/GenBank/DDBJ whole genome shotgun (WGS) entry which is preliminary data.</text>
</comment>
<keyword evidence="1" id="KW-0805">Transcription regulation</keyword>
<dbReference type="InterPro" id="IPR014208">
    <property type="entry name" value="Spore_III_D"/>
</dbReference>
<evidence type="ECO:0000313" key="5">
    <source>
        <dbReference type="Proteomes" id="UP000262969"/>
    </source>
</evidence>
<dbReference type="Proteomes" id="UP000262969">
    <property type="component" value="Unassembled WGS sequence"/>
</dbReference>
<keyword evidence="3" id="KW-0804">Transcription</keyword>
<dbReference type="NCBIfam" id="TIGR02844">
    <property type="entry name" value="spore_III_D"/>
    <property type="match status" value="1"/>
</dbReference>
<accession>A0A3D2X5W8</accession>
<name>A0A3D2X5W8_9FIRM</name>
<reference evidence="4 5" key="1">
    <citation type="journal article" date="2018" name="Nat. Biotechnol.">
        <title>A standardized bacterial taxonomy based on genome phylogeny substantially revises the tree of life.</title>
        <authorList>
            <person name="Parks D.H."/>
            <person name="Chuvochina M."/>
            <person name="Waite D.W."/>
            <person name="Rinke C."/>
            <person name="Skarshewski A."/>
            <person name="Chaumeil P.A."/>
            <person name="Hugenholtz P."/>
        </authorList>
    </citation>
    <scope>NUCLEOTIDE SEQUENCE [LARGE SCALE GENOMIC DNA]</scope>
    <source>
        <strain evidence="4">UBA11728</strain>
    </source>
</reference>
<keyword evidence="2" id="KW-0238">DNA-binding</keyword>
<protein>
    <submittedName>
        <fullName evidence="4">Sporulation transcriptional regulator SpoIIID</fullName>
    </submittedName>
</protein>
<organism evidence="4 5">
    <name type="scientific">Lachnoclostridium phytofermentans</name>
    <dbReference type="NCBI Taxonomy" id="66219"/>
    <lineage>
        <taxon>Bacteria</taxon>
        <taxon>Bacillati</taxon>
        <taxon>Bacillota</taxon>
        <taxon>Clostridia</taxon>
        <taxon>Lachnospirales</taxon>
        <taxon>Lachnospiraceae</taxon>
    </lineage>
</organism>
<dbReference type="EMBL" id="DPVV01000204">
    <property type="protein sequence ID" value="HCL01955.1"/>
    <property type="molecule type" value="Genomic_DNA"/>
</dbReference>
<dbReference type="GO" id="GO:0003677">
    <property type="term" value="F:DNA binding"/>
    <property type="evidence" value="ECO:0007669"/>
    <property type="project" value="UniProtKB-KW"/>
</dbReference>
<dbReference type="Pfam" id="PF12116">
    <property type="entry name" value="SpoIIID"/>
    <property type="match status" value="1"/>
</dbReference>